<feature type="transmembrane region" description="Helical" evidence="9">
    <location>
        <begin position="113"/>
        <end position="131"/>
    </location>
</feature>
<evidence type="ECO:0000256" key="7">
    <source>
        <dbReference type="ARBA" id="ARBA00023136"/>
    </source>
</evidence>
<keyword evidence="4" id="KW-0813">Transport</keyword>
<feature type="transmembrane region" description="Helical" evidence="9">
    <location>
        <begin position="309"/>
        <end position="330"/>
    </location>
</feature>
<dbReference type="OrthoDB" id="9787514at2"/>
<dbReference type="InterPro" id="IPR029787">
    <property type="entry name" value="Nucleotide_cyclase"/>
</dbReference>
<dbReference type="PROSITE" id="PS50113">
    <property type="entry name" value="PAC"/>
    <property type="match status" value="1"/>
</dbReference>
<dbReference type="InterPro" id="IPR035919">
    <property type="entry name" value="EAL_sf"/>
</dbReference>
<dbReference type="Gene3D" id="3.30.450.20">
    <property type="entry name" value="PAS domain"/>
    <property type="match status" value="1"/>
</dbReference>
<dbReference type="InterPro" id="IPR000700">
    <property type="entry name" value="PAS-assoc_C"/>
</dbReference>
<dbReference type="GO" id="GO:0008519">
    <property type="term" value="F:ammonium channel activity"/>
    <property type="evidence" value="ECO:0007669"/>
    <property type="project" value="InterPro"/>
</dbReference>
<dbReference type="Pfam" id="PF00563">
    <property type="entry name" value="EAL"/>
    <property type="match status" value="1"/>
</dbReference>
<feature type="transmembrane region" description="Helical" evidence="9">
    <location>
        <begin position="226"/>
        <end position="250"/>
    </location>
</feature>
<evidence type="ECO:0000259" key="12">
    <source>
        <dbReference type="PROSITE" id="PS50883"/>
    </source>
</evidence>
<dbReference type="Gene3D" id="1.10.3430.10">
    <property type="entry name" value="Ammonium transporter AmtB like domains"/>
    <property type="match status" value="1"/>
</dbReference>
<evidence type="ECO:0000313" key="14">
    <source>
        <dbReference type="EMBL" id="TDO96869.1"/>
    </source>
</evidence>
<dbReference type="InterPro" id="IPR002229">
    <property type="entry name" value="RhesusRHD"/>
</dbReference>
<dbReference type="PROSITE" id="PS50112">
    <property type="entry name" value="PAS"/>
    <property type="match status" value="1"/>
</dbReference>
<evidence type="ECO:0000259" key="13">
    <source>
        <dbReference type="PROSITE" id="PS50887"/>
    </source>
</evidence>
<dbReference type="InterPro" id="IPR024041">
    <property type="entry name" value="NH4_transpt_AmtB-like_dom"/>
</dbReference>
<dbReference type="PRINTS" id="PR00342">
    <property type="entry name" value="RHESUSRHD"/>
</dbReference>
<feature type="transmembrane region" description="Helical" evidence="9">
    <location>
        <begin position="45"/>
        <end position="68"/>
    </location>
</feature>
<keyword evidence="7 9" id="KW-0472">Membrane</keyword>
<dbReference type="InterPro" id="IPR001633">
    <property type="entry name" value="EAL_dom"/>
</dbReference>
<dbReference type="NCBIfam" id="TIGR00254">
    <property type="entry name" value="GGDEF"/>
    <property type="match status" value="1"/>
</dbReference>
<dbReference type="CDD" id="cd00130">
    <property type="entry name" value="PAS"/>
    <property type="match status" value="1"/>
</dbReference>
<dbReference type="InterPro" id="IPR000160">
    <property type="entry name" value="GGDEF_dom"/>
</dbReference>
<dbReference type="InterPro" id="IPR029020">
    <property type="entry name" value="Ammonium/urea_transptr"/>
</dbReference>
<proteinExistence type="inferred from homology"/>
<evidence type="ECO:0000256" key="2">
    <source>
        <dbReference type="ARBA" id="ARBA00004141"/>
    </source>
</evidence>
<dbReference type="CDD" id="cd01949">
    <property type="entry name" value="GGDEF"/>
    <property type="match status" value="1"/>
</dbReference>
<feature type="transmembrane region" description="Helical" evidence="9">
    <location>
        <begin position="197"/>
        <end position="214"/>
    </location>
</feature>
<dbReference type="Gene3D" id="3.20.20.450">
    <property type="entry name" value="EAL domain"/>
    <property type="match status" value="1"/>
</dbReference>
<dbReference type="SUPFAM" id="SSF55073">
    <property type="entry name" value="Nucleotide cyclase"/>
    <property type="match status" value="1"/>
</dbReference>
<dbReference type="Pfam" id="PF00909">
    <property type="entry name" value="Ammonium_transp"/>
    <property type="match status" value="1"/>
</dbReference>
<dbReference type="Pfam" id="PF13426">
    <property type="entry name" value="PAS_9"/>
    <property type="match status" value="1"/>
</dbReference>
<dbReference type="Pfam" id="PF00990">
    <property type="entry name" value="GGDEF"/>
    <property type="match status" value="1"/>
</dbReference>
<dbReference type="NCBIfam" id="TIGR00229">
    <property type="entry name" value="sensory_box"/>
    <property type="match status" value="1"/>
</dbReference>
<protein>
    <submittedName>
        <fullName evidence="14">Diguanylate cyclase/phosphodiesterase with PAS/PAC sensor(S) /ammonium transporter</fullName>
    </submittedName>
</protein>
<dbReference type="NCBIfam" id="TIGR00836">
    <property type="entry name" value="amt"/>
    <property type="match status" value="1"/>
</dbReference>
<feature type="transmembrane region" description="Helical" evidence="9">
    <location>
        <begin position="6"/>
        <end position="24"/>
    </location>
</feature>
<dbReference type="SUPFAM" id="SSF55785">
    <property type="entry name" value="PYP-like sensor domain (PAS domain)"/>
    <property type="match status" value="1"/>
</dbReference>
<dbReference type="SUPFAM" id="SSF111352">
    <property type="entry name" value="Ammonium transporter"/>
    <property type="match status" value="1"/>
</dbReference>
<dbReference type="Proteomes" id="UP000294656">
    <property type="component" value="Unassembled WGS sequence"/>
</dbReference>
<comment type="cofactor">
    <cofactor evidence="1">
        <name>Mg(2+)</name>
        <dbReference type="ChEBI" id="CHEBI:18420"/>
    </cofactor>
</comment>
<dbReference type="PROSITE" id="PS50887">
    <property type="entry name" value="GGDEF"/>
    <property type="match status" value="1"/>
</dbReference>
<dbReference type="PROSITE" id="PS01219">
    <property type="entry name" value="AMMONIUM_TRANSP"/>
    <property type="match status" value="1"/>
</dbReference>
<feature type="domain" description="GGDEF" evidence="13">
    <location>
        <begin position="620"/>
        <end position="752"/>
    </location>
</feature>
<sequence>MGDSAWLVISTALVFIMQAGFLCLESGRIRNKNSINVAAKNISDFLMSSLTFWLVGFGLMFGQSQFGIVGLSFFAPDGQALDGYGSSFFLFQMMFCGTAATLVSGAVAERMTFMGYLSITLVLGALIYPVQGHWAWNSVYSGNETKGWLEALGFVDFAGSTVVHSVGGWVALVAIYVIGSRNKRFQKGIHIPQGSNLPLAGLGTLLIWFGWIGFNGGSALEFNDHVPVIILNTFLSASWGGVAAAVCFYSSKRYVDVTYLLNGVIAGLVGITAGCHVMSAISASIVGVVSGVIVVYGQKAMERFELDDALDVVPAHLFAGIWGTLAVALLGNPSLFGTGYSRLTQLEVQLIGVVSIGVYTVVISYLAIRIIGYWVPMRVSAEDEDQGLNRAEHLATTELIDLLDSMEKQQNKADFSSQVPVEPFTEVGQIATKYNSVLDRVNQEIAERDQALFWFKESEMRKTAILNSSMDAIVTINGEGTIVEFNPAAERTFGVLKKQVKSKNFITLFVGRDKRKEMFQSLDVGFSNSQGLVLNRRNNFTLLRGETQPFPVEITITKAVNDHGQFQEFTLHIRDITRHIKLQQRLKFLAYSDPLTSLHNRTYMAEQLERSIKVANEADDMVGLLFLDLDKFKLINDTLGHKAGDELLCEVASRLNSITHNDDVIARWGGDEFLIMVTDKVSKPRIEELANRILSAMKVPFLLDNKPVEVATSVGIALSERQETAEKLIQKADSAMYSAKQSGRGVLKFYDANMSLELNGTYQLEKALAEALDKNQFCLHYQPIYDAKKSQLVQFEALIRWDHPERGRVSPIDFIPVAEESHLICEIGEYVIRESLEFIQSLSSKATTSVPISINVSGRHLMASGFIEYIEEQLSVYNIDGTLLKIEVTEGVFLHDTELCAEVMRRLKGLGIEISVDDFGTGYSSLYYLKSLPIDTLKIDKSFVKECHDHAEGYTICESIIKLAQGLALEVIAEGVETVEQAQTLIDWGCYQHQGYYYCYPVDEVSAVAMLNDSVKETSSDTAEI</sequence>
<dbReference type="GO" id="GO:0005886">
    <property type="term" value="C:plasma membrane"/>
    <property type="evidence" value="ECO:0007669"/>
    <property type="project" value="InterPro"/>
</dbReference>
<dbReference type="Gene3D" id="3.30.70.270">
    <property type="match status" value="1"/>
</dbReference>
<dbReference type="GO" id="GO:0003824">
    <property type="term" value="F:catalytic activity"/>
    <property type="evidence" value="ECO:0007669"/>
    <property type="project" value="UniProtKB-ARBA"/>
</dbReference>
<dbReference type="SUPFAM" id="SSF141868">
    <property type="entry name" value="EAL domain-like"/>
    <property type="match status" value="1"/>
</dbReference>
<dbReference type="CDD" id="cd01948">
    <property type="entry name" value="EAL"/>
    <property type="match status" value="1"/>
</dbReference>
<evidence type="ECO:0000259" key="11">
    <source>
        <dbReference type="PROSITE" id="PS50113"/>
    </source>
</evidence>
<keyword evidence="15" id="KW-1185">Reference proteome</keyword>
<evidence type="ECO:0000259" key="10">
    <source>
        <dbReference type="PROSITE" id="PS50112"/>
    </source>
</evidence>
<dbReference type="EMBL" id="SNXC01000013">
    <property type="protein sequence ID" value="TDO96869.1"/>
    <property type="molecule type" value="Genomic_DNA"/>
</dbReference>
<dbReference type="InterPro" id="IPR043128">
    <property type="entry name" value="Rev_trsase/Diguanyl_cyclase"/>
</dbReference>
<gene>
    <name evidence="14" type="ORF">DFP79_2638</name>
</gene>
<comment type="subcellular location">
    <subcellularLocation>
        <location evidence="2">Membrane</location>
        <topology evidence="2">Multi-pass membrane protein</topology>
    </subcellularLocation>
</comment>
<dbReference type="AlphaFoldDB" id="A0A4R6M9K7"/>
<keyword evidence="5 9" id="KW-0812">Transmembrane</keyword>
<feature type="domain" description="PAS" evidence="10">
    <location>
        <begin position="458"/>
        <end position="529"/>
    </location>
</feature>
<dbReference type="SMART" id="SM00052">
    <property type="entry name" value="EAL"/>
    <property type="match status" value="1"/>
</dbReference>
<reference evidence="14 15" key="1">
    <citation type="submission" date="2019-03" db="EMBL/GenBank/DDBJ databases">
        <title>Genomic Encyclopedia of Type Strains, Phase III (KMG-III): the genomes of soil and plant-associated and newly described type strains.</title>
        <authorList>
            <person name="Whitman W."/>
        </authorList>
    </citation>
    <scope>NUCLEOTIDE SEQUENCE [LARGE SCALE GENOMIC DNA]</scope>
    <source>
        <strain evidence="14 15">CECT 7378</strain>
    </source>
</reference>
<feature type="domain" description="EAL" evidence="12">
    <location>
        <begin position="761"/>
        <end position="1015"/>
    </location>
</feature>
<comment type="similarity">
    <text evidence="3">Belongs to the ammonia transporter channel (TC 1.A.11.2) family.</text>
</comment>
<dbReference type="FunFam" id="3.30.70.270:FF:000001">
    <property type="entry name" value="Diguanylate cyclase domain protein"/>
    <property type="match status" value="1"/>
</dbReference>
<feature type="transmembrane region" description="Helical" evidence="9">
    <location>
        <begin position="350"/>
        <end position="368"/>
    </location>
</feature>
<dbReference type="RefSeq" id="WP_133504366.1">
    <property type="nucleotide sequence ID" value="NZ_SNXC01000013.1"/>
</dbReference>
<feature type="transmembrane region" description="Helical" evidence="9">
    <location>
        <begin position="280"/>
        <end position="297"/>
    </location>
</feature>
<evidence type="ECO:0000256" key="8">
    <source>
        <dbReference type="ARBA" id="ARBA00023177"/>
    </source>
</evidence>
<dbReference type="InterPro" id="IPR001905">
    <property type="entry name" value="Ammonium_transpt"/>
</dbReference>
<dbReference type="PANTHER" id="PTHR44757:SF2">
    <property type="entry name" value="BIOFILM ARCHITECTURE MAINTENANCE PROTEIN MBAA"/>
    <property type="match status" value="1"/>
</dbReference>
<evidence type="ECO:0000256" key="5">
    <source>
        <dbReference type="ARBA" id="ARBA00022692"/>
    </source>
</evidence>
<dbReference type="InterPro" id="IPR035965">
    <property type="entry name" value="PAS-like_dom_sf"/>
</dbReference>
<evidence type="ECO:0000256" key="4">
    <source>
        <dbReference type="ARBA" id="ARBA00022448"/>
    </source>
</evidence>
<dbReference type="InterPro" id="IPR018047">
    <property type="entry name" value="Ammonium_transpt_CS"/>
</dbReference>
<dbReference type="SMART" id="SM00091">
    <property type="entry name" value="PAS"/>
    <property type="match status" value="1"/>
</dbReference>
<evidence type="ECO:0000256" key="3">
    <source>
        <dbReference type="ARBA" id="ARBA00005887"/>
    </source>
</evidence>
<name>A0A4R6M9K7_9GAMM</name>
<dbReference type="PANTHER" id="PTHR44757">
    <property type="entry name" value="DIGUANYLATE CYCLASE DGCP"/>
    <property type="match status" value="1"/>
</dbReference>
<organism evidence="14 15">
    <name type="scientific">Marinomonas balearica</name>
    <dbReference type="NCBI Taxonomy" id="491947"/>
    <lineage>
        <taxon>Bacteria</taxon>
        <taxon>Pseudomonadati</taxon>
        <taxon>Pseudomonadota</taxon>
        <taxon>Gammaproteobacteria</taxon>
        <taxon>Oceanospirillales</taxon>
        <taxon>Oceanospirillaceae</taxon>
        <taxon>Marinomonas</taxon>
    </lineage>
</organism>
<comment type="caution">
    <text evidence="14">The sequence shown here is derived from an EMBL/GenBank/DDBJ whole genome shotgun (WGS) entry which is preliminary data.</text>
</comment>
<dbReference type="PROSITE" id="PS50883">
    <property type="entry name" value="EAL"/>
    <property type="match status" value="1"/>
</dbReference>
<accession>A0A4R6M9K7</accession>
<feature type="transmembrane region" description="Helical" evidence="9">
    <location>
        <begin position="151"/>
        <end position="177"/>
    </location>
</feature>
<evidence type="ECO:0000256" key="1">
    <source>
        <dbReference type="ARBA" id="ARBA00001946"/>
    </source>
</evidence>
<keyword evidence="6 9" id="KW-1133">Transmembrane helix</keyword>
<keyword evidence="8" id="KW-0924">Ammonia transport</keyword>
<evidence type="ECO:0000256" key="6">
    <source>
        <dbReference type="ARBA" id="ARBA00022989"/>
    </source>
</evidence>
<evidence type="ECO:0000313" key="15">
    <source>
        <dbReference type="Proteomes" id="UP000294656"/>
    </source>
</evidence>
<feature type="transmembrane region" description="Helical" evidence="9">
    <location>
        <begin position="88"/>
        <end position="108"/>
    </location>
</feature>
<dbReference type="InterPro" id="IPR000014">
    <property type="entry name" value="PAS"/>
</dbReference>
<dbReference type="InterPro" id="IPR052155">
    <property type="entry name" value="Biofilm_reg_signaling"/>
</dbReference>
<dbReference type="SMART" id="SM00267">
    <property type="entry name" value="GGDEF"/>
    <property type="match status" value="1"/>
</dbReference>
<feature type="domain" description="PAC" evidence="11">
    <location>
        <begin position="536"/>
        <end position="588"/>
    </location>
</feature>
<evidence type="ECO:0000256" key="9">
    <source>
        <dbReference type="SAM" id="Phobius"/>
    </source>
</evidence>